<gene>
    <name evidence="1" type="ORF">GCM10023185_29790</name>
</gene>
<protein>
    <recommendedName>
        <fullName evidence="3">XRE family transcriptional regulator</fullName>
    </recommendedName>
</protein>
<dbReference type="RefSeq" id="WP_345236887.1">
    <property type="nucleotide sequence ID" value="NZ_BAABGZ010000064.1"/>
</dbReference>
<proteinExistence type="predicted"/>
<dbReference type="EMBL" id="BAABGZ010000064">
    <property type="protein sequence ID" value="GAA4362142.1"/>
    <property type="molecule type" value="Genomic_DNA"/>
</dbReference>
<reference evidence="2" key="1">
    <citation type="journal article" date="2019" name="Int. J. Syst. Evol. Microbiol.">
        <title>The Global Catalogue of Microorganisms (GCM) 10K type strain sequencing project: providing services to taxonomists for standard genome sequencing and annotation.</title>
        <authorList>
            <consortium name="The Broad Institute Genomics Platform"/>
            <consortium name="The Broad Institute Genome Sequencing Center for Infectious Disease"/>
            <person name="Wu L."/>
            <person name="Ma J."/>
        </authorList>
    </citation>
    <scope>NUCLEOTIDE SEQUENCE [LARGE SCALE GENOMIC DNA]</scope>
    <source>
        <strain evidence="2">JCM 17923</strain>
    </source>
</reference>
<accession>A0ABP8IM55</accession>
<keyword evidence="2" id="KW-1185">Reference proteome</keyword>
<dbReference type="CDD" id="cd00093">
    <property type="entry name" value="HTH_XRE"/>
    <property type="match status" value="1"/>
</dbReference>
<name>A0ABP8IM55_9BACT</name>
<dbReference type="Proteomes" id="UP001501153">
    <property type="component" value="Unassembled WGS sequence"/>
</dbReference>
<evidence type="ECO:0000313" key="2">
    <source>
        <dbReference type="Proteomes" id="UP001501153"/>
    </source>
</evidence>
<comment type="caution">
    <text evidence="1">The sequence shown here is derived from an EMBL/GenBank/DDBJ whole genome shotgun (WGS) entry which is preliminary data.</text>
</comment>
<evidence type="ECO:0008006" key="3">
    <source>
        <dbReference type="Google" id="ProtNLM"/>
    </source>
</evidence>
<organism evidence="1 2">
    <name type="scientific">Hymenobacter saemangeumensis</name>
    <dbReference type="NCBI Taxonomy" id="1084522"/>
    <lineage>
        <taxon>Bacteria</taxon>
        <taxon>Pseudomonadati</taxon>
        <taxon>Bacteroidota</taxon>
        <taxon>Cytophagia</taxon>
        <taxon>Cytophagales</taxon>
        <taxon>Hymenobacteraceae</taxon>
        <taxon>Hymenobacter</taxon>
    </lineage>
</organism>
<sequence length="127" mass="13881">MKKPQYEMIVEKTSTGYSAYCEAVGAYTVGSTADELKANIVAVLNIAVPVADNGITIEDVKLTCDLQSFFDAYKVINASALAKRLGMTQSLLSQYVSGAKKPSERQTHRILEGIRQVGRELVEMDFA</sequence>
<evidence type="ECO:0000313" key="1">
    <source>
        <dbReference type="EMBL" id="GAA4362142.1"/>
    </source>
</evidence>
<dbReference type="InterPro" id="IPR001387">
    <property type="entry name" value="Cro/C1-type_HTH"/>
</dbReference>